<keyword evidence="1" id="KW-0472">Membrane</keyword>
<keyword evidence="1" id="KW-0812">Transmembrane</keyword>
<evidence type="ECO:0000313" key="2">
    <source>
        <dbReference type="EMBL" id="MCG2614721.1"/>
    </source>
</evidence>
<feature type="transmembrane region" description="Helical" evidence="1">
    <location>
        <begin position="40"/>
        <end position="58"/>
    </location>
</feature>
<protein>
    <submittedName>
        <fullName evidence="2">Uncharacterized protein</fullName>
    </submittedName>
</protein>
<name>A0ABS9KQX2_9BACT</name>
<keyword evidence="3" id="KW-1185">Reference proteome</keyword>
<evidence type="ECO:0000313" key="3">
    <source>
        <dbReference type="Proteomes" id="UP001165367"/>
    </source>
</evidence>
<accession>A0ABS9KQX2</accession>
<dbReference type="RefSeq" id="WP_237871414.1">
    <property type="nucleotide sequence ID" value="NZ_JAKLTR010000006.1"/>
</dbReference>
<gene>
    <name evidence="2" type="ORF">LZZ85_10535</name>
</gene>
<evidence type="ECO:0000256" key="1">
    <source>
        <dbReference type="SAM" id="Phobius"/>
    </source>
</evidence>
<dbReference type="Proteomes" id="UP001165367">
    <property type="component" value="Unassembled WGS sequence"/>
</dbReference>
<dbReference type="EMBL" id="JAKLTR010000006">
    <property type="protein sequence ID" value="MCG2614721.1"/>
    <property type="molecule type" value="Genomic_DNA"/>
</dbReference>
<organism evidence="2 3">
    <name type="scientific">Terrimonas ginsenosidimutans</name>
    <dbReference type="NCBI Taxonomy" id="2908004"/>
    <lineage>
        <taxon>Bacteria</taxon>
        <taxon>Pseudomonadati</taxon>
        <taxon>Bacteroidota</taxon>
        <taxon>Chitinophagia</taxon>
        <taxon>Chitinophagales</taxon>
        <taxon>Chitinophagaceae</taxon>
        <taxon>Terrimonas</taxon>
    </lineage>
</organism>
<reference evidence="2" key="1">
    <citation type="submission" date="2022-01" db="EMBL/GenBank/DDBJ databases">
        <authorList>
            <person name="Jo J.-H."/>
            <person name="Im W.-T."/>
        </authorList>
    </citation>
    <scope>NUCLEOTIDE SEQUENCE</scope>
    <source>
        <strain evidence="2">NA20</strain>
    </source>
</reference>
<sequence>MKALIIILRVFVGIALSAVLFLWFAAHASGHKIPNATDRSFTKTTVLLLFLLLILLFIKRRK</sequence>
<comment type="caution">
    <text evidence="2">The sequence shown here is derived from an EMBL/GenBank/DDBJ whole genome shotgun (WGS) entry which is preliminary data.</text>
</comment>
<proteinExistence type="predicted"/>
<keyword evidence="1" id="KW-1133">Transmembrane helix</keyword>